<dbReference type="Gene3D" id="3.30.200.20">
    <property type="entry name" value="Phosphorylase Kinase, domain 1"/>
    <property type="match status" value="1"/>
</dbReference>
<keyword evidence="2 5" id="KW-0547">Nucleotide-binding</keyword>
<accession>A0A150QQU6</accession>
<dbReference type="GO" id="GO:0005524">
    <property type="term" value="F:ATP binding"/>
    <property type="evidence" value="ECO:0007669"/>
    <property type="project" value="UniProtKB-UniRule"/>
</dbReference>
<feature type="transmembrane region" description="Helical" evidence="6">
    <location>
        <begin position="411"/>
        <end position="432"/>
    </location>
</feature>
<evidence type="ECO:0000256" key="2">
    <source>
        <dbReference type="ARBA" id="ARBA00022741"/>
    </source>
</evidence>
<dbReference type="Pfam" id="PF00069">
    <property type="entry name" value="Pkinase"/>
    <property type="match status" value="1"/>
</dbReference>
<dbReference type="PROSITE" id="PS00109">
    <property type="entry name" value="PROTEIN_KINASE_TYR"/>
    <property type="match status" value="1"/>
</dbReference>
<keyword evidence="1" id="KW-0808">Transferase</keyword>
<keyword evidence="6" id="KW-0812">Transmembrane</keyword>
<keyword evidence="4 5" id="KW-0067">ATP-binding</keyword>
<comment type="caution">
    <text evidence="8">The sequence shown here is derived from an EMBL/GenBank/DDBJ whole genome shotgun (WGS) entry which is preliminary data.</text>
</comment>
<evidence type="ECO:0000256" key="4">
    <source>
        <dbReference type="ARBA" id="ARBA00022840"/>
    </source>
</evidence>
<dbReference type="EMBL" id="JEMA01000403">
    <property type="protein sequence ID" value="KYF70371.1"/>
    <property type="molecule type" value="Genomic_DNA"/>
</dbReference>
<dbReference type="InterPro" id="IPR017441">
    <property type="entry name" value="Protein_kinase_ATP_BS"/>
</dbReference>
<evidence type="ECO:0000256" key="6">
    <source>
        <dbReference type="SAM" id="Phobius"/>
    </source>
</evidence>
<evidence type="ECO:0000256" key="3">
    <source>
        <dbReference type="ARBA" id="ARBA00022777"/>
    </source>
</evidence>
<sequence>MIVRLPVQSARGFGRYRLIAKLGQGGMAEVFLAAHRGPLGFEKLVVIKRLKPGIATEPEVNAMFLDEARLAARLNHPNVVQTYECGQIDDQYYIVMEYLEGHSLDRICRKIDPSRHRAIYLAILSDALAGLHYAHDLMDFNGQPLQVVHRDISPHNIFVTYDGQAKVVDFGIAKWATRDADTSTGVVKGKIRYMAPEQALATMVDRRADVFSMGLIFWELVVGERFWGDLSDVQILQRLTFGEIPQLRERWPAAPEALDRICSRALAMAPEDRYATAAHMREDVEAYLATMGRRPSSAEIGRLIGETFANRRAEVRSAISDQLGRLHADTADGPEEFEVLPVLEERGAAPWSQRMPMSQMAAQMSQMSQPYAHQVPDHTLGDDGAREDSISNRQTIPTIMVANTQSTRRKALWTAGIAVLSVLLIGGAAWAVMTMKWPPPGPAPEQALTVEPTVPGPGPGPTPAPVANLIELRIIATPLDAKIYLDDVELPSNPFFARFSRDGTGHRIRVAADGYTPEARFVVFTRDEVLTINLRPVAQAPTPRSGGSSPRK</sequence>
<protein>
    <submittedName>
        <fullName evidence="8">Protein kinase</fullName>
    </submittedName>
</protein>
<proteinExistence type="predicted"/>
<dbReference type="CDD" id="cd14014">
    <property type="entry name" value="STKc_PknB_like"/>
    <property type="match status" value="1"/>
</dbReference>
<evidence type="ECO:0000256" key="1">
    <source>
        <dbReference type="ARBA" id="ARBA00022679"/>
    </source>
</evidence>
<dbReference type="InterPro" id="IPR000719">
    <property type="entry name" value="Prot_kinase_dom"/>
</dbReference>
<evidence type="ECO:0000259" key="7">
    <source>
        <dbReference type="PROSITE" id="PS50011"/>
    </source>
</evidence>
<keyword evidence="3 8" id="KW-0418">Kinase</keyword>
<feature type="domain" description="Protein kinase" evidence="7">
    <location>
        <begin position="16"/>
        <end position="288"/>
    </location>
</feature>
<dbReference type="GO" id="GO:0004674">
    <property type="term" value="F:protein serine/threonine kinase activity"/>
    <property type="evidence" value="ECO:0007669"/>
    <property type="project" value="TreeGrafter"/>
</dbReference>
<dbReference type="AlphaFoldDB" id="A0A150QQU6"/>
<keyword evidence="6" id="KW-1133">Transmembrane helix</keyword>
<dbReference type="Gene3D" id="1.10.510.10">
    <property type="entry name" value="Transferase(Phosphotransferase) domain 1"/>
    <property type="match status" value="1"/>
</dbReference>
<gene>
    <name evidence="8" type="ORF">BE15_46515</name>
</gene>
<keyword evidence="6" id="KW-0472">Membrane</keyword>
<dbReference type="PANTHER" id="PTHR43289:SF6">
    <property type="entry name" value="SERINE_THREONINE-PROTEIN KINASE NEKL-3"/>
    <property type="match status" value="1"/>
</dbReference>
<dbReference type="SUPFAM" id="SSF56112">
    <property type="entry name" value="Protein kinase-like (PK-like)"/>
    <property type="match status" value="1"/>
</dbReference>
<dbReference type="InterPro" id="IPR008266">
    <property type="entry name" value="Tyr_kinase_AS"/>
</dbReference>
<dbReference type="InterPro" id="IPR011009">
    <property type="entry name" value="Kinase-like_dom_sf"/>
</dbReference>
<reference evidence="8 9" key="1">
    <citation type="submission" date="2014-02" db="EMBL/GenBank/DDBJ databases">
        <title>The small core and large imbalanced accessory genome model reveals a collaborative survival strategy of Sorangium cellulosum strains in nature.</title>
        <authorList>
            <person name="Han K."/>
            <person name="Peng R."/>
            <person name="Blom J."/>
            <person name="Li Y.-Z."/>
        </authorList>
    </citation>
    <scope>NUCLEOTIDE SEQUENCE [LARGE SCALE GENOMIC DNA]</scope>
    <source>
        <strain evidence="8 9">So0008-312</strain>
    </source>
</reference>
<evidence type="ECO:0000256" key="5">
    <source>
        <dbReference type="PROSITE-ProRule" id="PRU10141"/>
    </source>
</evidence>
<dbReference type="PROSITE" id="PS50011">
    <property type="entry name" value="PROTEIN_KINASE_DOM"/>
    <property type="match status" value="1"/>
</dbReference>
<dbReference type="PROSITE" id="PS00107">
    <property type="entry name" value="PROTEIN_KINASE_ATP"/>
    <property type="match status" value="1"/>
</dbReference>
<dbReference type="PANTHER" id="PTHR43289">
    <property type="entry name" value="MITOGEN-ACTIVATED PROTEIN KINASE KINASE KINASE 20-RELATED"/>
    <property type="match status" value="1"/>
</dbReference>
<organism evidence="8 9">
    <name type="scientific">Sorangium cellulosum</name>
    <name type="common">Polyangium cellulosum</name>
    <dbReference type="NCBI Taxonomy" id="56"/>
    <lineage>
        <taxon>Bacteria</taxon>
        <taxon>Pseudomonadati</taxon>
        <taxon>Myxococcota</taxon>
        <taxon>Polyangia</taxon>
        <taxon>Polyangiales</taxon>
        <taxon>Polyangiaceae</taxon>
        <taxon>Sorangium</taxon>
    </lineage>
</organism>
<evidence type="ECO:0000313" key="8">
    <source>
        <dbReference type="EMBL" id="KYF70371.1"/>
    </source>
</evidence>
<name>A0A150QQU6_SORCE</name>
<dbReference type="OrthoDB" id="5481553at2"/>
<dbReference type="Proteomes" id="UP000075260">
    <property type="component" value="Unassembled WGS sequence"/>
</dbReference>
<feature type="binding site" evidence="5">
    <location>
        <position position="48"/>
    </location>
    <ligand>
        <name>ATP</name>
        <dbReference type="ChEBI" id="CHEBI:30616"/>
    </ligand>
</feature>
<evidence type="ECO:0000313" key="9">
    <source>
        <dbReference type="Proteomes" id="UP000075260"/>
    </source>
</evidence>